<keyword evidence="18" id="KW-1185">Reference proteome</keyword>
<dbReference type="Proteomes" id="UP001432027">
    <property type="component" value="Unassembled WGS sequence"/>
</dbReference>
<dbReference type="GO" id="GO:0009378">
    <property type="term" value="F:four-way junction helicase activity"/>
    <property type="evidence" value="ECO:0007669"/>
    <property type="project" value="TreeGrafter"/>
</dbReference>
<feature type="domain" description="Helicase ATP-binding" evidence="15">
    <location>
        <begin position="225"/>
        <end position="399"/>
    </location>
</feature>
<evidence type="ECO:0000259" key="15">
    <source>
        <dbReference type="PROSITE" id="PS51192"/>
    </source>
</evidence>
<keyword evidence="7 13" id="KW-0067">ATP-binding</keyword>
<dbReference type="PROSITE" id="PS51194">
    <property type="entry name" value="HELICASE_CTER"/>
    <property type="match status" value="1"/>
</dbReference>
<dbReference type="InterPro" id="IPR001650">
    <property type="entry name" value="Helicase_C-like"/>
</dbReference>
<dbReference type="CDD" id="cd18794">
    <property type="entry name" value="SF2_C_RecQ"/>
    <property type="match status" value="1"/>
</dbReference>
<accession>A0AAV5T007</accession>
<dbReference type="Pfam" id="PF00271">
    <property type="entry name" value="Helicase_C"/>
    <property type="match status" value="1"/>
</dbReference>
<evidence type="ECO:0000256" key="7">
    <source>
        <dbReference type="ARBA" id="ARBA00022840"/>
    </source>
</evidence>
<dbReference type="InterPro" id="IPR011545">
    <property type="entry name" value="DEAD/DEAH_box_helicase_dom"/>
</dbReference>
<dbReference type="GO" id="GO:0043138">
    <property type="term" value="F:3'-5' DNA helicase activity"/>
    <property type="evidence" value="ECO:0007669"/>
    <property type="project" value="UniProtKB-EC"/>
</dbReference>
<dbReference type="FunFam" id="3.40.50.300:FF:000444">
    <property type="entry name" value="ATP-dependent DNA helicase"/>
    <property type="match status" value="1"/>
</dbReference>
<dbReference type="GO" id="GO:0046872">
    <property type="term" value="F:metal ion binding"/>
    <property type="evidence" value="ECO:0007669"/>
    <property type="project" value="UniProtKB-KW"/>
</dbReference>
<name>A0AAV5T007_9BILA</name>
<feature type="domain" description="Helicase C-terminal" evidence="16">
    <location>
        <begin position="445"/>
        <end position="601"/>
    </location>
</feature>
<dbReference type="SUPFAM" id="SSF52540">
    <property type="entry name" value="P-loop containing nucleoside triphosphate hydrolases"/>
    <property type="match status" value="1"/>
</dbReference>
<dbReference type="GO" id="GO:0005737">
    <property type="term" value="C:cytoplasm"/>
    <property type="evidence" value="ECO:0007669"/>
    <property type="project" value="TreeGrafter"/>
</dbReference>
<comment type="subcellular location">
    <subcellularLocation>
        <location evidence="1 13">Nucleus</location>
    </subcellularLocation>
</comment>
<evidence type="ECO:0000256" key="8">
    <source>
        <dbReference type="ARBA" id="ARBA00023125"/>
    </source>
</evidence>
<evidence type="ECO:0000256" key="1">
    <source>
        <dbReference type="ARBA" id="ARBA00004123"/>
    </source>
</evidence>
<evidence type="ECO:0000256" key="9">
    <source>
        <dbReference type="ARBA" id="ARBA00023235"/>
    </source>
</evidence>
<evidence type="ECO:0000256" key="4">
    <source>
        <dbReference type="ARBA" id="ARBA00022741"/>
    </source>
</evidence>
<keyword evidence="8" id="KW-0238">DNA-binding</keyword>
<feature type="non-terminal residue" evidence="17">
    <location>
        <position position="1"/>
    </location>
</feature>
<dbReference type="Pfam" id="PF00270">
    <property type="entry name" value="DEAD"/>
    <property type="match status" value="1"/>
</dbReference>
<evidence type="ECO:0000256" key="14">
    <source>
        <dbReference type="SAM" id="MobiDB-lite"/>
    </source>
</evidence>
<dbReference type="NCBIfam" id="TIGR00614">
    <property type="entry name" value="recQ_fam"/>
    <property type="match status" value="1"/>
</dbReference>
<evidence type="ECO:0000256" key="2">
    <source>
        <dbReference type="ARBA" id="ARBA00005446"/>
    </source>
</evidence>
<feature type="compositionally biased region" description="Basic and acidic residues" evidence="14">
    <location>
        <begin position="677"/>
        <end position="703"/>
    </location>
</feature>
<gene>
    <name evidence="17" type="ORF">PENTCL1PPCAC_10991</name>
</gene>
<dbReference type="InterPro" id="IPR032284">
    <property type="entry name" value="RecQ_Zn-bd"/>
</dbReference>
<organism evidence="17 18">
    <name type="scientific">Pristionchus entomophagus</name>
    <dbReference type="NCBI Taxonomy" id="358040"/>
    <lineage>
        <taxon>Eukaryota</taxon>
        <taxon>Metazoa</taxon>
        <taxon>Ecdysozoa</taxon>
        <taxon>Nematoda</taxon>
        <taxon>Chromadorea</taxon>
        <taxon>Rhabditida</taxon>
        <taxon>Rhabditina</taxon>
        <taxon>Diplogasteromorpha</taxon>
        <taxon>Diplogasteroidea</taxon>
        <taxon>Neodiplogasteridae</taxon>
        <taxon>Pristionchus</taxon>
    </lineage>
</organism>
<dbReference type="GO" id="GO:0003677">
    <property type="term" value="F:DNA binding"/>
    <property type="evidence" value="ECO:0007669"/>
    <property type="project" value="UniProtKB-KW"/>
</dbReference>
<reference evidence="17" key="1">
    <citation type="submission" date="2023-10" db="EMBL/GenBank/DDBJ databases">
        <title>Genome assembly of Pristionchus species.</title>
        <authorList>
            <person name="Yoshida K."/>
            <person name="Sommer R.J."/>
        </authorList>
    </citation>
    <scope>NUCLEOTIDE SEQUENCE</scope>
    <source>
        <strain evidence="17">RS0144</strain>
    </source>
</reference>
<dbReference type="Pfam" id="PF16124">
    <property type="entry name" value="RecQ_Zn_bind"/>
    <property type="match status" value="1"/>
</dbReference>
<evidence type="ECO:0000313" key="18">
    <source>
        <dbReference type="Proteomes" id="UP001432027"/>
    </source>
</evidence>
<keyword evidence="9" id="KW-0413">Isomerase</keyword>
<comment type="catalytic activity">
    <reaction evidence="12 13">
        <text>ATP + H2O = ADP + phosphate + H(+)</text>
        <dbReference type="Rhea" id="RHEA:13065"/>
        <dbReference type="ChEBI" id="CHEBI:15377"/>
        <dbReference type="ChEBI" id="CHEBI:15378"/>
        <dbReference type="ChEBI" id="CHEBI:30616"/>
        <dbReference type="ChEBI" id="CHEBI:43474"/>
        <dbReference type="ChEBI" id="CHEBI:456216"/>
    </reaction>
</comment>
<dbReference type="PROSITE" id="PS00690">
    <property type="entry name" value="DEAH_ATP_HELICASE"/>
    <property type="match status" value="1"/>
</dbReference>
<evidence type="ECO:0000256" key="3">
    <source>
        <dbReference type="ARBA" id="ARBA00022723"/>
    </source>
</evidence>
<dbReference type="FunFam" id="3.40.50.300:FF:005430">
    <property type="entry name" value="Uncharacterized protein"/>
    <property type="match status" value="1"/>
</dbReference>
<evidence type="ECO:0000259" key="16">
    <source>
        <dbReference type="PROSITE" id="PS51194"/>
    </source>
</evidence>
<dbReference type="InterPro" id="IPR004589">
    <property type="entry name" value="DNA_helicase_ATP-dep_RecQ"/>
</dbReference>
<evidence type="ECO:0000256" key="11">
    <source>
        <dbReference type="ARBA" id="ARBA00034617"/>
    </source>
</evidence>
<dbReference type="GO" id="GO:0005634">
    <property type="term" value="C:nucleus"/>
    <property type="evidence" value="ECO:0007669"/>
    <property type="project" value="UniProtKB-SubCell"/>
</dbReference>
<comment type="similarity">
    <text evidence="2 13">Belongs to the helicase family. RecQ subfamily.</text>
</comment>
<dbReference type="SMART" id="SM00487">
    <property type="entry name" value="DEXDc"/>
    <property type="match status" value="1"/>
</dbReference>
<comment type="catalytic activity">
    <reaction evidence="11 13">
        <text>Couples ATP hydrolysis with the unwinding of duplex DNA by translocating in the 3'-5' direction.</text>
        <dbReference type="EC" id="5.6.2.4"/>
    </reaction>
</comment>
<keyword evidence="6 13" id="KW-0347">Helicase</keyword>
<evidence type="ECO:0000256" key="13">
    <source>
        <dbReference type="RuleBase" id="RU364117"/>
    </source>
</evidence>
<dbReference type="EC" id="5.6.2.4" evidence="13"/>
<sequence length="826" mass="92408">VDCLARVLFAWPTFSRPSNVCVGRAGEGSIIMDGEVVIIESDEEDQKPCTSKTIKQESTATSNTANGWGFLKRLSSKDILAKPVKKEAYSVKKEVKSEMKEVKLETKEVKLETKEVKLETKETPAKAVKRPATEGSDVKPKTNIIREDKVVKKPKLSLLSEFDEVPTTSGAAPVIGVPTPSAIAENTGVVSAIGSVDLKNRIKEVLTAVFKHKDFKSKHQSQAIHAVATRNRDVFVSFPTGAGKSLVYQLPSLLFGGISIVVSPLIALITDQVAACQKKGIGCESLNSKLTTAERQRIFEDLRSPQPKIKLLYLTPEGLATDYLQKMIKSLNDRNLLAYIIVDEAHCVTHWGHDFRPDYLKLKSLRKLAPNAPWVALTATANTKAQDDIIKQLELKKVNIFKSSTFRSNLFYDIIMKDLVQGSAEDHMLRFIRRCLKMDVEKKEKGKKVGEWVGSGIVYCRTRDECEQMARSFNNAGMPALVYHAGFSAKIRDEVQEKWMKNKVPVIAATIAFGMGIDKPDVRFVVHWTCPSSLSAYYQESGRAGRDGKRSYCRVYYNKGDRNYCNFLVTRDLNMLKGKKISDEAKAEQTQAIKAGFEAMLNFCEEPKCRHSAFGKFFGEAVKLCEKHCDVCLHPDEVRKTVDNYQALTSSRPFGNGKPREKDVDEELYGGGKRGGGHTDDDGYTHYEGTSDRIEREEREKVRNMVTKEFAKRRKAAGNSSTPSASEEDKDRVTLVLRDGDWKVPGLALDKREMMLNSFREALEANAARFTAFSSANEHVSTAAQLEKEIFIQSKTPTTYNQKAAMKLHQIKKATKDMLKFGVETK</sequence>
<feature type="region of interest" description="Disordered" evidence="14">
    <location>
        <begin position="650"/>
        <end position="731"/>
    </location>
</feature>
<dbReference type="AlphaFoldDB" id="A0AAV5T007"/>
<evidence type="ECO:0000256" key="12">
    <source>
        <dbReference type="ARBA" id="ARBA00049360"/>
    </source>
</evidence>
<dbReference type="InterPro" id="IPR014001">
    <property type="entry name" value="Helicase_ATP-bd"/>
</dbReference>
<dbReference type="EMBL" id="BTSX01000003">
    <property type="protein sequence ID" value="GMS88816.1"/>
    <property type="molecule type" value="Genomic_DNA"/>
</dbReference>
<protein>
    <recommendedName>
        <fullName evidence="13">ATP-dependent DNA helicase</fullName>
        <ecNumber evidence="13">5.6.2.4</ecNumber>
    </recommendedName>
</protein>
<dbReference type="InterPro" id="IPR027417">
    <property type="entry name" value="P-loop_NTPase"/>
</dbReference>
<dbReference type="Gene3D" id="3.40.50.300">
    <property type="entry name" value="P-loop containing nucleotide triphosphate hydrolases"/>
    <property type="match status" value="2"/>
</dbReference>
<dbReference type="GO" id="GO:0005524">
    <property type="term" value="F:ATP binding"/>
    <property type="evidence" value="ECO:0007669"/>
    <property type="project" value="UniProtKB-KW"/>
</dbReference>
<dbReference type="SMART" id="SM00490">
    <property type="entry name" value="HELICc"/>
    <property type="match status" value="1"/>
</dbReference>
<keyword evidence="10 13" id="KW-0539">Nucleus</keyword>
<evidence type="ECO:0000313" key="17">
    <source>
        <dbReference type="EMBL" id="GMS88816.1"/>
    </source>
</evidence>
<evidence type="ECO:0000256" key="6">
    <source>
        <dbReference type="ARBA" id="ARBA00022806"/>
    </source>
</evidence>
<dbReference type="GO" id="GO:0000724">
    <property type="term" value="P:double-strand break repair via homologous recombination"/>
    <property type="evidence" value="ECO:0007669"/>
    <property type="project" value="TreeGrafter"/>
</dbReference>
<keyword evidence="4 13" id="KW-0547">Nucleotide-binding</keyword>
<evidence type="ECO:0000256" key="5">
    <source>
        <dbReference type="ARBA" id="ARBA00022801"/>
    </source>
</evidence>
<keyword evidence="3" id="KW-0479">Metal-binding</keyword>
<keyword evidence="5 13" id="KW-0378">Hydrolase</keyword>
<comment type="caution">
    <text evidence="17">The sequence shown here is derived from an EMBL/GenBank/DDBJ whole genome shotgun (WGS) entry which is preliminary data.</text>
</comment>
<dbReference type="PANTHER" id="PTHR13710:SF152">
    <property type="entry name" value="ATP-DEPENDENT DNA HELICASE Q5"/>
    <property type="match status" value="1"/>
</dbReference>
<dbReference type="GO" id="GO:0016787">
    <property type="term" value="F:hydrolase activity"/>
    <property type="evidence" value="ECO:0007669"/>
    <property type="project" value="UniProtKB-KW"/>
</dbReference>
<dbReference type="PANTHER" id="PTHR13710">
    <property type="entry name" value="DNA HELICASE RECQ FAMILY MEMBER"/>
    <property type="match status" value="1"/>
</dbReference>
<evidence type="ECO:0000256" key="10">
    <source>
        <dbReference type="ARBA" id="ARBA00023242"/>
    </source>
</evidence>
<dbReference type="GO" id="GO:0005694">
    <property type="term" value="C:chromosome"/>
    <property type="evidence" value="ECO:0007669"/>
    <property type="project" value="TreeGrafter"/>
</dbReference>
<dbReference type="PROSITE" id="PS51192">
    <property type="entry name" value="HELICASE_ATP_BIND_1"/>
    <property type="match status" value="1"/>
</dbReference>
<dbReference type="InterPro" id="IPR002464">
    <property type="entry name" value="DNA/RNA_helicase_DEAH_CS"/>
</dbReference>
<proteinExistence type="inferred from homology"/>